<dbReference type="SUPFAM" id="SSF82919">
    <property type="entry name" value="Zn-finger domain of Sec23/24"/>
    <property type="match status" value="1"/>
</dbReference>
<dbReference type="AlphaFoldDB" id="A0A0L0FWD3"/>
<dbReference type="GO" id="GO:0000149">
    <property type="term" value="F:SNARE binding"/>
    <property type="evidence" value="ECO:0007669"/>
    <property type="project" value="TreeGrafter"/>
</dbReference>
<dbReference type="InterPro" id="IPR006896">
    <property type="entry name" value="Sec23/24_trunk_dom"/>
</dbReference>
<dbReference type="Pfam" id="PF04810">
    <property type="entry name" value="zf-Sec23_Sec24"/>
    <property type="match status" value="1"/>
</dbReference>
<evidence type="ECO:0000313" key="11">
    <source>
        <dbReference type="Proteomes" id="UP000054560"/>
    </source>
</evidence>
<evidence type="ECO:0000259" key="7">
    <source>
        <dbReference type="Pfam" id="PF04811"/>
    </source>
</evidence>
<dbReference type="InterPro" id="IPR006900">
    <property type="entry name" value="Sec23/24_helical_dom"/>
</dbReference>
<dbReference type="Gene3D" id="2.60.40.1670">
    <property type="entry name" value="beta-sandwich domain of Sec23/24"/>
    <property type="match status" value="1"/>
</dbReference>
<reference evidence="10 11" key="1">
    <citation type="submission" date="2011-02" db="EMBL/GenBank/DDBJ databases">
        <title>The Genome Sequence of Sphaeroforma arctica JP610.</title>
        <authorList>
            <consortium name="The Broad Institute Genome Sequencing Platform"/>
            <person name="Russ C."/>
            <person name="Cuomo C."/>
            <person name="Young S.K."/>
            <person name="Zeng Q."/>
            <person name="Gargeya S."/>
            <person name="Alvarado L."/>
            <person name="Berlin A."/>
            <person name="Chapman S.B."/>
            <person name="Chen Z."/>
            <person name="Freedman E."/>
            <person name="Gellesch M."/>
            <person name="Goldberg J."/>
            <person name="Griggs A."/>
            <person name="Gujja S."/>
            <person name="Heilman E."/>
            <person name="Heiman D."/>
            <person name="Howarth C."/>
            <person name="Mehta T."/>
            <person name="Neiman D."/>
            <person name="Pearson M."/>
            <person name="Roberts A."/>
            <person name="Saif S."/>
            <person name="Shea T."/>
            <person name="Shenoy N."/>
            <person name="Sisk P."/>
            <person name="Stolte C."/>
            <person name="Sykes S."/>
            <person name="White J."/>
            <person name="Yandava C."/>
            <person name="Burger G."/>
            <person name="Gray M.W."/>
            <person name="Holland P.W.H."/>
            <person name="King N."/>
            <person name="Lang F.B.F."/>
            <person name="Roger A.J."/>
            <person name="Ruiz-Trillo I."/>
            <person name="Haas B."/>
            <person name="Nusbaum C."/>
            <person name="Birren B."/>
        </authorList>
    </citation>
    <scope>NUCLEOTIDE SEQUENCE [LARGE SCALE GENOMIC DNA]</scope>
    <source>
        <strain evidence="10 11">JP610</strain>
    </source>
</reference>
<dbReference type="InterPro" id="IPR029006">
    <property type="entry name" value="ADF-H/Gelsolin-like_dom_sf"/>
</dbReference>
<dbReference type="GO" id="GO:0070971">
    <property type="term" value="C:endoplasmic reticulum exit site"/>
    <property type="evidence" value="ECO:0007669"/>
    <property type="project" value="TreeGrafter"/>
</dbReference>
<feature type="compositionally biased region" description="Low complexity" evidence="4">
    <location>
        <begin position="235"/>
        <end position="304"/>
    </location>
</feature>
<dbReference type="SUPFAM" id="SSF82754">
    <property type="entry name" value="C-terminal, gelsolin-like domain of Sec23/24"/>
    <property type="match status" value="1"/>
</dbReference>
<sequence length="1118" mass="123342">MSQPFYGGASYQTAANVDPNRNTLPSGGYNPQQNGYGQPGQAPGQSQQQYGQPGQGQGMPPQQQHQQQPPQQGYGQPPARGSAASQGSMSGQGHQSYAQPGMQQQQPQQPGTPQQPPQPGPPRPQQGQQPPAQTQQQQMPPSQAQAPAHHSNSTHRRYPELQQQQQQQQQGMGGSMGQPGIQQAGMEQPGMQQPGMGQPGMQQLSMQQPGMQQPGMQQPGMQQPGMGQSGANPTGMSQPGMKPPSMSQPGMPGMGQQTMQQPGAGQQGMGMQQPGMGQQGMQQPGMGQAGQQQQYGQQQPYGQSASRQQSYSQGQPGQMPYGQQPQFGAQNSQPYGNQRAKKPASKIDPDQIPSPVTVMANDQKNYDGEAARYGTLQKPAPPLASTNFVAIDEGNCTPRFLRMTCNSIPNTEELSKTSRLPLVAVVQPLAEVLPGELPTPLVDMGTDGPIRCRRCHAYINPFVQFVDGGRRYNCNLCSFTNEVSQNYFCNLDHTGRRMDIHSRQELLHGTVDFACTSQYYNRKPHAAQYVFAIDVSYAAVQSGMVSAATWTIKNMLDHFPKPEGAEKSPIKCGIVTYDKTVHFYDLRAGLSQPQMLVVADTSEVFVPLSQGLAVDVHESRDVIVQLLDNLPRMYANNRETEARLYDTVKAVREGLAPTGGRIFAFQMNKPSGEGPSVVVDRFDSKAIGTDKEPKLLKSGNEAYTEMAKEMVKVGVSCELFLFPNAFADVATLGEFSHLTGGHCYVYPKYNAATDGHKFSAELGRAISRPFGYEALMRVRASEGLRAMQYYGNFYMQNHVDMQLAGIDSDKSVLVRVHYDGAIPAGATNAYLQVAMLYTTMFGERRVRCINFQMKVVNQLSEVFRHSELDTLLNFFARKAALDMRKKTIKAIRDSVIEKASEVLSVYRKHCASTSSPGQLILPEALKLLPVYLASLLKTDLFRTGADMSIDRRAETILEVLSMPVPMSVSFVYPRLLCVQDITEDTDYSAPLPNKRVSYDRLESDKQYIIDNGLVMYLWIGTSASPEWCQAVFGVSQANQIDCHMAALPDIDTTESRSLRKLVEHVRTTRQRFLKLHVVRQRDPSEIGWNLLMVEDAGLDTMSYVDFLCYMHRQIQNQL</sequence>
<dbReference type="GeneID" id="25907877"/>
<dbReference type="InterPro" id="IPR006895">
    <property type="entry name" value="Znf_Sec23_Sec24"/>
</dbReference>
<feature type="compositionally biased region" description="Polar residues" evidence="4">
    <location>
        <begin position="327"/>
        <end position="336"/>
    </location>
</feature>
<evidence type="ECO:0000259" key="5">
    <source>
        <dbReference type="Pfam" id="PF00626"/>
    </source>
</evidence>
<evidence type="ECO:0000256" key="3">
    <source>
        <dbReference type="ARBA" id="ARBA00022927"/>
    </source>
</evidence>
<evidence type="ECO:0000259" key="9">
    <source>
        <dbReference type="Pfam" id="PF08033"/>
    </source>
</evidence>
<dbReference type="SUPFAM" id="SSF81995">
    <property type="entry name" value="beta-sandwich domain of Sec23/24"/>
    <property type="match status" value="1"/>
</dbReference>
<gene>
    <name evidence="10" type="ORF">SARC_07373</name>
</gene>
<dbReference type="SUPFAM" id="SSF53300">
    <property type="entry name" value="vWA-like"/>
    <property type="match status" value="1"/>
</dbReference>
<dbReference type="InterPro" id="IPR036465">
    <property type="entry name" value="vWFA_dom_sf"/>
</dbReference>
<feature type="compositionally biased region" description="Low complexity" evidence="4">
    <location>
        <begin position="27"/>
        <end position="112"/>
    </location>
</feature>
<feature type="compositionally biased region" description="Low complexity" evidence="4">
    <location>
        <begin position="125"/>
        <end position="147"/>
    </location>
</feature>
<keyword evidence="2" id="KW-0813">Transport</keyword>
<dbReference type="EMBL" id="KQ242175">
    <property type="protein sequence ID" value="KNC80263.1"/>
    <property type="molecule type" value="Genomic_DNA"/>
</dbReference>
<keyword evidence="11" id="KW-1185">Reference proteome</keyword>
<dbReference type="GO" id="GO:0030127">
    <property type="term" value="C:COPII vesicle coat"/>
    <property type="evidence" value="ECO:0007669"/>
    <property type="project" value="InterPro"/>
</dbReference>
<feature type="domain" description="Gelsolin-like" evidence="5">
    <location>
        <begin position="994"/>
        <end position="1059"/>
    </location>
</feature>
<accession>A0A0L0FWD3</accession>
<feature type="domain" description="Sec23/Sec24 beta-sandwich" evidence="9">
    <location>
        <begin position="771"/>
        <end position="855"/>
    </location>
</feature>
<protein>
    <submittedName>
        <fullName evidence="10">Uncharacterized protein</fullName>
    </submittedName>
</protein>
<name>A0A0L0FWD3_9EUKA</name>
<dbReference type="Pfam" id="PF04815">
    <property type="entry name" value="Sec23_helical"/>
    <property type="match status" value="1"/>
</dbReference>
<evidence type="ECO:0000256" key="1">
    <source>
        <dbReference type="ARBA" id="ARBA00008334"/>
    </source>
</evidence>
<dbReference type="Gene3D" id="1.20.120.730">
    <property type="entry name" value="Sec23/Sec24 helical domain"/>
    <property type="match status" value="1"/>
</dbReference>
<feature type="domain" description="Sec23/Sec24 trunk" evidence="7">
    <location>
        <begin position="525"/>
        <end position="765"/>
    </location>
</feature>
<feature type="compositionally biased region" description="Pro residues" evidence="4">
    <location>
        <begin position="113"/>
        <end position="124"/>
    </location>
</feature>
<dbReference type="PANTHER" id="PTHR13803">
    <property type="entry name" value="SEC24-RELATED PROTEIN"/>
    <property type="match status" value="1"/>
</dbReference>
<dbReference type="Gene3D" id="2.30.30.380">
    <property type="entry name" value="Zn-finger domain of Sec23/24"/>
    <property type="match status" value="1"/>
</dbReference>
<dbReference type="RefSeq" id="XP_014154165.1">
    <property type="nucleotide sequence ID" value="XM_014298690.1"/>
</dbReference>
<dbReference type="GO" id="GO:0008270">
    <property type="term" value="F:zinc ion binding"/>
    <property type="evidence" value="ECO:0007669"/>
    <property type="project" value="InterPro"/>
</dbReference>
<dbReference type="Pfam" id="PF00626">
    <property type="entry name" value="Gelsolin"/>
    <property type="match status" value="1"/>
</dbReference>
<proteinExistence type="inferred from homology"/>
<dbReference type="Pfam" id="PF04811">
    <property type="entry name" value="Sec23_trunk"/>
    <property type="match status" value="1"/>
</dbReference>
<dbReference type="InterPro" id="IPR050550">
    <property type="entry name" value="SEC23_SEC24_subfamily"/>
</dbReference>
<feature type="compositionally biased region" description="Low complexity" evidence="4">
    <location>
        <begin position="178"/>
        <end position="226"/>
    </location>
</feature>
<organism evidence="10 11">
    <name type="scientific">Sphaeroforma arctica JP610</name>
    <dbReference type="NCBI Taxonomy" id="667725"/>
    <lineage>
        <taxon>Eukaryota</taxon>
        <taxon>Ichthyosporea</taxon>
        <taxon>Ichthyophonida</taxon>
        <taxon>Sphaeroforma</taxon>
    </lineage>
</organism>
<comment type="similarity">
    <text evidence="1">Belongs to the SEC23/SEC24 family. SEC24 subfamily.</text>
</comment>
<feature type="region of interest" description="Disordered" evidence="4">
    <location>
        <begin position="1"/>
        <end position="358"/>
    </location>
</feature>
<dbReference type="Gene3D" id="3.40.50.410">
    <property type="entry name" value="von Willebrand factor, type A domain"/>
    <property type="match status" value="1"/>
</dbReference>
<dbReference type="PANTHER" id="PTHR13803:SF4">
    <property type="entry name" value="SECRETORY 24CD, ISOFORM C"/>
    <property type="match status" value="1"/>
</dbReference>
<feature type="compositionally biased region" description="Low complexity" evidence="4">
    <location>
        <begin position="313"/>
        <end position="326"/>
    </location>
</feature>
<evidence type="ECO:0000259" key="6">
    <source>
        <dbReference type="Pfam" id="PF04810"/>
    </source>
</evidence>
<feature type="compositionally biased region" description="Polar residues" evidence="4">
    <location>
        <begin position="10"/>
        <end position="25"/>
    </location>
</feature>
<dbReference type="GO" id="GO:0090110">
    <property type="term" value="P:COPII-coated vesicle cargo loading"/>
    <property type="evidence" value="ECO:0007669"/>
    <property type="project" value="TreeGrafter"/>
</dbReference>
<dbReference type="Gene3D" id="3.40.20.10">
    <property type="entry name" value="Severin"/>
    <property type="match status" value="1"/>
</dbReference>
<dbReference type="SUPFAM" id="SSF81811">
    <property type="entry name" value="Helical domain of Sec23/24"/>
    <property type="match status" value="1"/>
</dbReference>
<dbReference type="InterPro" id="IPR036174">
    <property type="entry name" value="Znf_Sec23_Sec24_sf"/>
</dbReference>
<dbReference type="GO" id="GO:0006886">
    <property type="term" value="P:intracellular protein transport"/>
    <property type="evidence" value="ECO:0007669"/>
    <property type="project" value="InterPro"/>
</dbReference>
<dbReference type="eggNOG" id="KOG1984">
    <property type="taxonomic scope" value="Eukaryota"/>
</dbReference>
<dbReference type="Pfam" id="PF08033">
    <property type="entry name" value="Sec23_BS"/>
    <property type="match status" value="1"/>
</dbReference>
<evidence type="ECO:0000313" key="10">
    <source>
        <dbReference type="EMBL" id="KNC80263.1"/>
    </source>
</evidence>
<dbReference type="InterPro" id="IPR036175">
    <property type="entry name" value="Sec23/24_helical_dom_sf"/>
</dbReference>
<dbReference type="STRING" id="667725.A0A0L0FWD3"/>
<evidence type="ECO:0000259" key="8">
    <source>
        <dbReference type="Pfam" id="PF04815"/>
    </source>
</evidence>
<dbReference type="OrthoDB" id="49016at2759"/>
<feature type="domain" description="Sec23/Sec24 helical" evidence="8">
    <location>
        <begin position="868"/>
        <end position="967"/>
    </location>
</feature>
<dbReference type="Proteomes" id="UP000054560">
    <property type="component" value="Unassembled WGS sequence"/>
</dbReference>
<keyword evidence="3" id="KW-0653">Protein transport</keyword>
<dbReference type="InterPro" id="IPR007123">
    <property type="entry name" value="Gelsolin-like_dom"/>
</dbReference>
<evidence type="ECO:0000256" key="2">
    <source>
        <dbReference type="ARBA" id="ARBA00022448"/>
    </source>
</evidence>
<dbReference type="InterPro" id="IPR012990">
    <property type="entry name" value="Beta-sandwich_Sec23_24"/>
</dbReference>
<evidence type="ECO:0000256" key="4">
    <source>
        <dbReference type="SAM" id="MobiDB-lite"/>
    </source>
</evidence>
<dbReference type="InterPro" id="IPR036180">
    <property type="entry name" value="Gelsolin-like_dom_sf"/>
</dbReference>
<feature type="domain" description="Zinc finger Sec23/Sec24-type" evidence="6">
    <location>
        <begin position="449"/>
        <end position="487"/>
    </location>
</feature>